<dbReference type="EMBL" id="CAKOGP040000890">
    <property type="protein sequence ID" value="CAJ1940230.1"/>
    <property type="molecule type" value="Genomic_DNA"/>
</dbReference>
<protein>
    <recommendedName>
        <fullName evidence="5">RWD domain-containing protein</fullName>
    </recommendedName>
</protein>
<accession>A0AAD2CXB8</accession>
<feature type="chain" id="PRO_5042229793" description="RWD domain-containing protein" evidence="2">
    <location>
        <begin position="32"/>
        <end position="502"/>
    </location>
</feature>
<reference evidence="3" key="1">
    <citation type="submission" date="2023-08" db="EMBL/GenBank/DDBJ databases">
        <authorList>
            <person name="Audoor S."/>
            <person name="Bilcke G."/>
        </authorList>
    </citation>
    <scope>NUCLEOTIDE SEQUENCE</scope>
</reference>
<evidence type="ECO:0000256" key="2">
    <source>
        <dbReference type="SAM" id="SignalP"/>
    </source>
</evidence>
<feature type="signal peptide" evidence="2">
    <location>
        <begin position="1"/>
        <end position="31"/>
    </location>
</feature>
<dbReference type="Proteomes" id="UP001295423">
    <property type="component" value="Unassembled WGS sequence"/>
</dbReference>
<keyword evidence="2" id="KW-0732">Signal</keyword>
<feature type="compositionally biased region" description="Low complexity" evidence="1">
    <location>
        <begin position="463"/>
        <end position="472"/>
    </location>
</feature>
<proteinExistence type="predicted"/>
<evidence type="ECO:0008006" key="5">
    <source>
        <dbReference type="Google" id="ProtNLM"/>
    </source>
</evidence>
<evidence type="ECO:0000313" key="4">
    <source>
        <dbReference type="Proteomes" id="UP001295423"/>
    </source>
</evidence>
<organism evidence="3 4">
    <name type="scientific">Cylindrotheca closterium</name>
    <dbReference type="NCBI Taxonomy" id="2856"/>
    <lineage>
        <taxon>Eukaryota</taxon>
        <taxon>Sar</taxon>
        <taxon>Stramenopiles</taxon>
        <taxon>Ochrophyta</taxon>
        <taxon>Bacillariophyta</taxon>
        <taxon>Bacillariophyceae</taxon>
        <taxon>Bacillariophycidae</taxon>
        <taxon>Bacillariales</taxon>
        <taxon>Bacillariaceae</taxon>
        <taxon>Cylindrotheca</taxon>
    </lineage>
</organism>
<feature type="region of interest" description="Disordered" evidence="1">
    <location>
        <begin position="442"/>
        <end position="478"/>
    </location>
</feature>
<sequence length="502" mass="56120">MSSSTTRSRQTAMPKSWILMVTLLLDTHVSSLQTQRLFYDATRTCRSPTTTMSTSYFTPSVKSPLPPQCGRNRKNLIRHAIIYGDDGEYQTEEEFDASELLAEQDLKQSVSDRIYSEFPPAVLINIACAQAAPPHNHLMPKDCLSAELVAVNTRGAQIAVSTLASAGGEGDGHCVQLLIPIQFSATKSELSPPPSTEASLTLDYIVQQFQHLESDSIKTIAKKEWEDDNADQFAAQEKILFELQNEATLTEELLPDWWTFCELNKGLEEEADNMKELLNEDDFATDLNVLFQTNYHHDSDSPTIQPIKTCVTSIGPSGVYLRSYVERQEEVDDKYFVAKLSVPFPEKTSSRDDLRLSILKMIENAAEQVVARGEEEELLLVETASATIVQGVSSKKAYVFQEQLLRARIQVDQLASKRRHAQKEEALHRSLLATKLSIEQKQAKSPVATEEGVKTTPSPPPSKQQQQQSLSKSTEKELADKYASIEDVGERAYTILKDLNMI</sequence>
<keyword evidence="4" id="KW-1185">Reference proteome</keyword>
<gene>
    <name evidence="3" type="ORF">CYCCA115_LOCUS6938</name>
</gene>
<evidence type="ECO:0000313" key="3">
    <source>
        <dbReference type="EMBL" id="CAJ1940230.1"/>
    </source>
</evidence>
<name>A0AAD2CXB8_9STRA</name>
<evidence type="ECO:0000256" key="1">
    <source>
        <dbReference type="SAM" id="MobiDB-lite"/>
    </source>
</evidence>
<dbReference type="AlphaFoldDB" id="A0AAD2CXB8"/>
<comment type="caution">
    <text evidence="3">The sequence shown here is derived from an EMBL/GenBank/DDBJ whole genome shotgun (WGS) entry which is preliminary data.</text>
</comment>